<feature type="compositionally biased region" description="Basic residues" evidence="1">
    <location>
        <begin position="1"/>
        <end position="29"/>
    </location>
</feature>
<dbReference type="Proteomes" id="UP001420932">
    <property type="component" value="Unassembled WGS sequence"/>
</dbReference>
<name>A0AAP0PRJ9_9MAGN</name>
<proteinExistence type="predicted"/>
<protein>
    <submittedName>
        <fullName evidence="2">Uncharacterized protein</fullName>
    </submittedName>
</protein>
<evidence type="ECO:0000256" key="1">
    <source>
        <dbReference type="SAM" id="MobiDB-lite"/>
    </source>
</evidence>
<organism evidence="2 3">
    <name type="scientific">Stephania yunnanensis</name>
    <dbReference type="NCBI Taxonomy" id="152371"/>
    <lineage>
        <taxon>Eukaryota</taxon>
        <taxon>Viridiplantae</taxon>
        <taxon>Streptophyta</taxon>
        <taxon>Embryophyta</taxon>
        <taxon>Tracheophyta</taxon>
        <taxon>Spermatophyta</taxon>
        <taxon>Magnoliopsida</taxon>
        <taxon>Ranunculales</taxon>
        <taxon>Menispermaceae</taxon>
        <taxon>Menispermoideae</taxon>
        <taxon>Cissampelideae</taxon>
        <taxon>Stephania</taxon>
    </lineage>
</organism>
<comment type="caution">
    <text evidence="2">The sequence shown here is derived from an EMBL/GenBank/DDBJ whole genome shotgun (WGS) entry which is preliminary data.</text>
</comment>
<keyword evidence="3" id="KW-1185">Reference proteome</keyword>
<accession>A0AAP0PRJ9</accession>
<dbReference type="AlphaFoldDB" id="A0AAP0PRJ9"/>
<evidence type="ECO:0000313" key="3">
    <source>
        <dbReference type="Proteomes" id="UP001420932"/>
    </source>
</evidence>
<feature type="region of interest" description="Disordered" evidence="1">
    <location>
        <begin position="1"/>
        <end position="31"/>
    </location>
</feature>
<gene>
    <name evidence="2" type="ORF">Syun_010179</name>
</gene>
<evidence type="ECO:0000313" key="2">
    <source>
        <dbReference type="EMBL" id="KAK9151870.1"/>
    </source>
</evidence>
<dbReference type="EMBL" id="JBBNAF010000004">
    <property type="protein sequence ID" value="KAK9151870.1"/>
    <property type="molecule type" value="Genomic_DNA"/>
</dbReference>
<reference evidence="2 3" key="1">
    <citation type="submission" date="2024-01" db="EMBL/GenBank/DDBJ databases">
        <title>Genome assemblies of Stephania.</title>
        <authorList>
            <person name="Yang L."/>
        </authorList>
    </citation>
    <scope>NUCLEOTIDE SEQUENCE [LARGE SCALE GENOMIC DNA]</scope>
    <source>
        <strain evidence="2">YNDBR</strain>
        <tissue evidence="2">Leaf</tissue>
    </source>
</reference>
<sequence>MRVRLTKRTKRRTKKKRSREGRRRAKQGGRSRVLESCDLVNVRGKVVISSFSYNGLANPTKNGGIV</sequence>